<feature type="region of interest" description="Disordered" evidence="4">
    <location>
        <begin position="148"/>
        <end position="176"/>
    </location>
</feature>
<evidence type="ECO:0000256" key="2">
    <source>
        <dbReference type="ARBA" id="ARBA00035108"/>
    </source>
</evidence>
<dbReference type="Pfam" id="PF06386">
    <property type="entry name" value="GvpL_GvpF"/>
    <property type="match status" value="1"/>
</dbReference>
<dbReference type="Proteomes" id="UP001352223">
    <property type="component" value="Unassembled WGS sequence"/>
</dbReference>
<comment type="subcellular location">
    <subcellularLocation>
        <location evidence="2">Gas vesicle</location>
    </subcellularLocation>
</comment>
<evidence type="ECO:0000313" key="5">
    <source>
        <dbReference type="EMBL" id="MEB3961574.1"/>
    </source>
</evidence>
<dbReference type="PANTHER" id="PTHR36852">
    <property type="entry name" value="PROTEIN GVPL 2"/>
    <property type="match status" value="1"/>
</dbReference>
<evidence type="ECO:0000256" key="4">
    <source>
        <dbReference type="SAM" id="MobiDB-lite"/>
    </source>
</evidence>
<dbReference type="RefSeq" id="WP_324768874.1">
    <property type="nucleotide sequence ID" value="NZ_BAAATS010000006.1"/>
</dbReference>
<reference evidence="5 6" key="1">
    <citation type="submission" date="2022-10" db="EMBL/GenBank/DDBJ databases">
        <authorList>
            <person name="Xie J."/>
            <person name="Shen N."/>
        </authorList>
    </citation>
    <scope>NUCLEOTIDE SEQUENCE [LARGE SCALE GENOMIC DNA]</scope>
    <source>
        <strain evidence="5 6">DSM 41681</strain>
    </source>
</reference>
<organism evidence="5 6">
    <name type="scientific">Streptomyces kunmingensis</name>
    <dbReference type="NCBI Taxonomy" id="68225"/>
    <lineage>
        <taxon>Bacteria</taxon>
        <taxon>Bacillati</taxon>
        <taxon>Actinomycetota</taxon>
        <taxon>Actinomycetes</taxon>
        <taxon>Kitasatosporales</taxon>
        <taxon>Streptomycetaceae</taxon>
        <taxon>Streptomyces</taxon>
    </lineage>
</organism>
<comment type="caution">
    <text evidence="5">The sequence shown here is derived from an EMBL/GenBank/DDBJ whole genome shotgun (WGS) entry which is preliminary data.</text>
</comment>
<sequence>MTHSDSPARVPDSGATYVFAVCRDTRAVNSADLTGLSGMPGGGRVRLIASGALTAVAQTVPAADFTDEVWQPRLSDRREIERYARAHHEVVSAAAAAGPVVPLPLATLYLDDERVRRVLADEAARFHGALQRVAHHAEWGVKVYRSVAPPERPAPVPERPVAASAPRRGAPAPGAGLAYLNRKRGVHDRRERRREEALGVAESVDAELRELAAASRRLRTHGAALTGEQRVHVLNATYLVAADRADELRRAVGALRERTDAQIELSGPWVPYSFVGEV</sequence>
<evidence type="ECO:0000256" key="3">
    <source>
        <dbReference type="ARBA" id="ARBA00035643"/>
    </source>
</evidence>
<evidence type="ECO:0000313" key="6">
    <source>
        <dbReference type="Proteomes" id="UP001352223"/>
    </source>
</evidence>
<protein>
    <submittedName>
        <fullName evidence="5">GvpL/GvpF family gas vesicle protein</fullName>
    </submittedName>
</protein>
<proteinExistence type="inferred from homology"/>
<name>A0ABU6CA38_9ACTN</name>
<dbReference type="PANTHER" id="PTHR36852:SF1">
    <property type="entry name" value="PROTEIN GVPL 2"/>
    <property type="match status" value="1"/>
</dbReference>
<accession>A0ABU6CA38</accession>
<feature type="compositionally biased region" description="Low complexity" evidence="4">
    <location>
        <begin position="159"/>
        <end position="176"/>
    </location>
</feature>
<keyword evidence="6" id="KW-1185">Reference proteome</keyword>
<gene>
    <name evidence="5" type="ORF">OKJ48_15145</name>
</gene>
<dbReference type="InterPro" id="IPR009430">
    <property type="entry name" value="GvpL/GvpF"/>
</dbReference>
<keyword evidence="1" id="KW-0304">Gas vesicle</keyword>
<evidence type="ECO:0000256" key="1">
    <source>
        <dbReference type="ARBA" id="ARBA00022987"/>
    </source>
</evidence>
<dbReference type="EMBL" id="JAOZYB010000101">
    <property type="protein sequence ID" value="MEB3961574.1"/>
    <property type="molecule type" value="Genomic_DNA"/>
</dbReference>
<comment type="similarity">
    <text evidence="3">Belongs to the gas vesicle GvpF/GvpL family.</text>
</comment>